<gene>
    <name evidence="13" type="primary">ATP6</name>
</gene>
<keyword evidence="5 12" id="KW-0812">Transmembrane</keyword>
<evidence type="ECO:0000256" key="9">
    <source>
        <dbReference type="ARBA" id="ARBA00023136"/>
    </source>
</evidence>
<dbReference type="GO" id="GO:0046933">
    <property type="term" value="F:proton-transporting ATP synthase activity, rotational mechanism"/>
    <property type="evidence" value="ECO:0007669"/>
    <property type="project" value="TreeGrafter"/>
</dbReference>
<evidence type="ECO:0000256" key="8">
    <source>
        <dbReference type="ARBA" id="ARBA00023065"/>
    </source>
</evidence>
<feature type="transmembrane region" description="Helical" evidence="12">
    <location>
        <begin position="20"/>
        <end position="38"/>
    </location>
</feature>
<name>A0MG53_NYMGR</name>
<dbReference type="GeneID" id="4480366"/>
<sequence>MMNLFTNFNTSMELFNLPLKWMSILMIMMLMPNKFWLIPSRMEMLIIKTMKILPLKFSYFIPMIMFMAMMNWLSVTPYIFSPSFQALMIFSIAFPMWLATEINRTMNNISLRISNLLPPFTPLYLIPLMVPVEIVSLIIRPFTLTLRLCINVTASSLMTALITIGSFNIPLVIFPQMIFQIMELGSLFIQATVFVFLINLYQKA</sequence>
<evidence type="ECO:0000256" key="12">
    <source>
        <dbReference type="SAM" id="Phobius"/>
    </source>
</evidence>
<evidence type="ECO:0000256" key="5">
    <source>
        <dbReference type="ARBA" id="ARBA00022692"/>
    </source>
</evidence>
<evidence type="ECO:0000256" key="1">
    <source>
        <dbReference type="ARBA" id="ARBA00004141"/>
    </source>
</evidence>
<geneLocation type="mitochondrion" evidence="13"/>
<feature type="transmembrane region" description="Helical" evidence="12">
    <location>
        <begin position="154"/>
        <end position="174"/>
    </location>
</feature>
<dbReference type="Pfam" id="PF00119">
    <property type="entry name" value="ATP-synt_A"/>
    <property type="match status" value="1"/>
</dbReference>
<dbReference type="EMBL" id="DQ666063">
    <property type="protein sequence ID" value="ABF93285.1"/>
    <property type="molecule type" value="Genomic_DNA"/>
</dbReference>
<keyword evidence="8" id="KW-0406">Ion transport</keyword>
<dbReference type="GO" id="GO:0045259">
    <property type="term" value="C:proton-transporting ATP synthase complex"/>
    <property type="evidence" value="ECO:0007669"/>
    <property type="project" value="UniProtKB-KW"/>
</dbReference>
<reference evidence="13" key="1">
    <citation type="journal article" date="2006" name="BMC Genomics">
        <title>The complete mitochondrial genome of the sea spider Nymphon gracile (Arthropoda: Pycnogonida).</title>
        <authorList>
            <person name="Podsiadlowski L."/>
            <person name="Braband A."/>
        </authorList>
    </citation>
    <scope>NUCLEOTIDE SEQUENCE</scope>
</reference>
<dbReference type="CDD" id="cd00310">
    <property type="entry name" value="ATP-synt_Fo_a_6"/>
    <property type="match status" value="1"/>
</dbReference>
<keyword evidence="13" id="KW-0496">Mitochondrion</keyword>
<evidence type="ECO:0000256" key="11">
    <source>
        <dbReference type="RuleBase" id="RU004450"/>
    </source>
</evidence>
<dbReference type="GO" id="GO:0005743">
    <property type="term" value="C:mitochondrial inner membrane"/>
    <property type="evidence" value="ECO:0007669"/>
    <property type="project" value="UniProtKB-SubCell"/>
</dbReference>
<dbReference type="SUPFAM" id="SSF81336">
    <property type="entry name" value="F1F0 ATP synthase subunit A"/>
    <property type="match status" value="1"/>
</dbReference>
<feature type="transmembrane region" description="Helical" evidence="12">
    <location>
        <begin position="123"/>
        <end position="142"/>
    </location>
</feature>
<comment type="similarity">
    <text evidence="2">Belongs to the ATPase A chain family.</text>
</comment>
<organism evidence="13">
    <name type="scientific">Nymphon gracile</name>
    <name type="common">Sea spider</name>
    <dbReference type="NCBI Taxonomy" id="136195"/>
    <lineage>
        <taxon>Eukaryota</taxon>
        <taxon>Metazoa</taxon>
        <taxon>Ecdysozoa</taxon>
        <taxon>Arthropoda</taxon>
        <taxon>Chelicerata</taxon>
        <taxon>Pycnogonida</taxon>
        <taxon>Pantopoda</taxon>
        <taxon>Nymphon</taxon>
    </lineage>
</organism>
<dbReference type="PANTHER" id="PTHR11410">
    <property type="entry name" value="ATP SYNTHASE SUBUNIT A"/>
    <property type="match status" value="1"/>
</dbReference>
<protein>
    <recommendedName>
        <fullName evidence="11">ATP synthase subunit a</fullName>
    </recommendedName>
</protein>
<keyword evidence="9 12" id="KW-0472">Membrane</keyword>
<feature type="transmembrane region" description="Helical" evidence="12">
    <location>
        <begin position="181"/>
        <end position="201"/>
    </location>
</feature>
<dbReference type="InterPro" id="IPR000568">
    <property type="entry name" value="ATP_synth_F0_asu"/>
</dbReference>
<accession>A0MG53</accession>
<keyword evidence="10" id="KW-0066">ATP synthesis</keyword>
<evidence type="ECO:0000256" key="10">
    <source>
        <dbReference type="ARBA" id="ARBA00023310"/>
    </source>
</evidence>
<keyword evidence="7 12" id="KW-1133">Transmembrane helix</keyword>
<keyword evidence="3" id="KW-0813">Transport</keyword>
<dbReference type="CTD" id="4508"/>
<evidence type="ECO:0000256" key="4">
    <source>
        <dbReference type="ARBA" id="ARBA00022547"/>
    </source>
</evidence>
<comment type="subcellular location">
    <subcellularLocation>
        <location evidence="1">Membrane</location>
        <topology evidence="1">Multi-pass membrane protein</topology>
    </subcellularLocation>
    <subcellularLocation>
        <location evidence="11">Mitochondrion inner membrane</location>
        <topology evidence="11">Multi-pass membrane protein</topology>
    </subcellularLocation>
</comment>
<evidence type="ECO:0000256" key="2">
    <source>
        <dbReference type="ARBA" id="ARBA00006810"/>
    </source>
</evidence>
<evidence type="ECO:0000256" key="3">
    <source>
        <dbReference type="ARBA" id="ARBA00022448"/>
    </source>
</evidence>
<dbReference type="InterPro" id="IPR035908">
    <property type="entry name" value="F0_ATP_A_sf"/>
</dbReference>
<proteinExistence type="inferred from homology"/>
<dbReference type="RefSeq" id="YP_863653.1">
    <property type="nucleotide sequence ID" value="NC_008572.1"/>
</dbReference>
<feature type="transmembrane region" description="Helical" evidence="12">
    <location>
        <begin position="59"/>
        <end position="80"/>
    </location>
</feature>
<evidence type="ECO:0000256" key="7">
    <source>
        <dbReference type="ARBA" id="ARBA00022989"/>
    </source>
</evidence>
<dbReference type="PRINTS" id="PR00123">
    <property type="entry name" value="ATPASEA"/>
</dbReference>
<dbReference type="InterPro" id="IPR045083">
    <property type="entry name" value="ATP_synth_F0_asu_bact/mt"/>
</dbReference>
<keyword evidence="4" id="KW-0138">CF(0)</keyword>
<keyword evidence="6" id="KW-0375">Hydrogen ion transport</keyword>
<dbReference type="PANTHER" id="PTHR11410:SF0">
    <property type="entry name" value="ATP SYNTHASE SUBUNIT A"/>
    <property type="match status" value="1"/>
</dbReference>
<dbReference type="AlphaFoldDB" id="A0MG53"/>
<evidence type="ECO:0000313" key="13">
    <source>
        <dbReference type="EMBL" id="ABF93285.1"/>
    </source>
</evidence>
<dbReference type="Gene3D" id="1.20.120.220">
    <property type="entry name" value="ATP synthase, F0 complex, subunit A"/>
    <property type="match status" value="1"/>
</dbReference>
<evidence type="ECO:0000256" key="6">
    <source>
        <dbReference type="ARBA" id="ARBA00022781"/>
    </source>
</evidence>